<dbReference type="Proteomes" id="UP001300692">
    <property type="component" value="Unassembled WGS sequence"/>
</dbReference>
<evidence type="ECO:0000313" key="1">
    <source>
        <dbReference type="EMBL" id="MCV9387045.1"/>
    </source>
</evidence>
<keyword evidence="2" id="KW-1185">Reference proteome</keyword>
<dbReference type="EMBL" id="JAOYOD010000001">
    <property type="protein sequence ID" value="MCV9387045.1"/>
    <property type="molecule type" value="Genomic_DNA"/>
</dbReference>
<dbReference type="InterPro" id="IPR046525">
    <property type="entry name" value="DUF6702"/>
</dbReference>
<comment type="caution">
    <text evidence="1">The sequence shown here is derived from an EMBL/GenBank/DDBJ whole genome shotgun (WGS) entry which is preliminary data.</text>
</comment>
<organism evidence="1 2">
    <name type="scientific">Reichenbachiella ulvae</name>
    <dbReference type="NCBI Taxonomy" id="2980104"/>
    <lineage>
        <taxon>Bacteria</taxon>
        <taxon>Pseudomonadati</taxon>
        <taxon>Bacteroidota</taxon>
        <taxon>Cytophagia</taxon>
        <taxon>Cytophagales</taxon>
        <taxon>Reichenbachiellaceae</taxon>
        <taxon>Reichenbachiella</taxon>
    </lineage>
</organism>
<protein>
    <submittedName>
        <fullName evidence="1">Uncharacterized protein</fullName>
    </submittedName>
</protein>
<gene>
    <name evidence="1" type="ORF">N7U62_10245</name>
</gene>
<proteinExistence type="predicted"/>
<dbReference type="Pfam" id="PF20420">
    <property type="entry name" value="DUF6702"/>
    <property type="match status" value="1"/>
</dbReference>
<accession>A0ABT3CU89</accession>
<evidence type="ECO:0000313" key="2">
    <source>
        <dbReference type="Proteomes" id="UP001300692"/>
    </source>
</evidence>
<sequence length="181" mass="20577">MAYKRSYHWSRKLALTLLMLVVFSAGLMAHQFYLSITTLQHHPESQKLTLSVKLFLNDLEEAIYQQEGVRLGLWRDAPIDGALDHVARYVRANLSIRINGAPVSLKYIDEQMEAAEVIEDNVIICQLEVEDIPEITTITVHNSLLIEAFDSQTNLVKVRANGTRKSLNLDKRLPEGELSFD</sequence>
<name>A0ABT3CU89_9BACT</name>
<dbReference type="RefSeq" id="WP_264137872.1">
    <property type="nucleotide sequence ID" value="NZ_JAOYOD010000001.1"/>
</dbReference>
<reference evidence="1 2" key="1">
    <citation type="submission" date="2022-10" db="EMBL/GenBank/DDBJ databases">
        <title>Comparative genomics and taxonomic characterization of three novel marine species of genus Reichenbachiella exhibiting antioxidant and polysaccharide degradation activities.</title>
        <authorList>
            <person name="Muhammad N."/>
            <person name="Lee Y.-J."/>
            <person name="Ko J."/>
            <person name="Kim S.-G."/>
        </authorList>
    </citation>
    <scope>NUCLEOTIDE SEQUENCE [LARGE SCALE GENOMIC DNA]</scope>
    <source>
        <strain evidence="1 2">ABR2-5</strain>
    </source>
</reference>